<protein>
    <submittedName>
        <fullName evidence="1">Uncharacterized protein</fullName>
    </submittedName>
</protein>
<accession>A0A6C0C0I1</accession>
<reference evidence="1" key="1">
    <citation type="journal article" date="2020" name="Nature">
        <title>Giant virus diversity and host interactions through global metagenomics.</title>
        <authorList>
            <person name="Schulz F."/>
            <person name="Roux S."/>
            <person name="Paez-Espino D."/>
            <person name="Jungbluth S."/>
            <person name="Walsh D.A."/>
            <person name="Denef V.J."/>
            <person name="McMahon K.D."/>
            <person name="Konstantinidis K.T."/>
            <person name="Eloe-Fadrosh E.A."/>
            <person name="Kyrpides N.C."/>
            <person name="Woyke T."/>
        </authorList>
    </citation>
    <scope>NUCLEOTIDE SEQUENCE</scope>
    <source>
        <strain evidence="1">GVMAG-M-3300020182-84</strain>
    </source>
</reference>
<dbReference type="EMBL" id="MN739312">
    <property type="protein sequence ID" value="QHS98117.1"/>
    <property type="molecule type" value="Genomic_DNA"/>
</dbReference>
<evidence type="ECO:0000313" key="1">
    <source>
        <dbReference type="EMBL" id="QHS98117.1"/>
    </source>
</evidence>
<proteinExistence type="predicted"/>
<sequence length="127" mass="15054">MYNFETKVDYNDNFSYRNVIRSLFSLKSIDQQTDIDNETADENDYDEDAMNKGLNYIYMITKDEPLFIELYKKTASQMLSEDVHIGMSLMLSYSNLKEFHACLVEYKTNPSDFNKNNDKYLKIYTKV</sequence>
<organism evidence="1">
    <name type="scientific">viral metagenome</name>
    <dbReference type="NCBI Taxonomy" id="1070528"/>
    <lineage>
        <taxon>unclassified sequences</taxon>
        <taxon>metagenomes</taxon>
        <taxon>organismal metagenomes</taxon>
    </lineage>
</organism>
<dbReference type="AlphaFoldDB" id="A0A6C0C0I1"/>
<name>A0A6C0C0I1_9ZZZZ</name>